<comment type="similarity">
    <text evidence="11 12">Belongs to the TonB-dependent receptor family.</text>
</comment>
<organism evidence="16 17">
    <name type="scientific">Croceibacterium xixiisoli</name>
    <dbReference type="NCBI Taxonomy" id="1476466"/>
    <lineage>
        <taxon>Bacteria</taxon>
        <taxon>Pseudomonadati</taxon>
        <taxon>Pseudomonadota</taxon>
        <taxon>Alphaproteobacteria</taxon>
        <taxon>Sphingomonadales</taxon>
        <taxon>Erythrobacteraceae</taxon>
        <taxon>Croceibacterium</taxon>
    </lineage>
</organism>
<evidence type="ECO:0000256" key="13">
    <source>
        <dbReference type="SAM" id="SignalP"/>
    </source>
</evidence>
<accession>A0A6I4U055</accession>
<evidence type="ECO:0000256" key="3">
    <source>
        <dbReference type="ARBA" id="ARBA00022452"/>
    </source>
</evidence>
<dbReference type="Gene3D" id="2.40.170.20">
    <property type="entry name" value="TonB-dependent receptor, beta-barrel domain"/>
    <property type="match status" value="1"/>
</dbReference>
<dbReference type="PROSITE" id="PS52016">
    <property type="entry name" value="TONB_DEPENDENT_REC_3"/>
    <property type="match status" value="1"/>
</dbReference>
<dbReference type="InterPro" id="IPR039426">
    <property type="entry name" value="TonB-dep_rcpt-like"/>
</dbReference>
<dbReference type="Pfam" id="PF00593">
    <property type="entry name" value="TonB_dep_Rec_b-barrel"/>
    <property type="match status" value="1"/>
</dbReference>
<keyword evidence="8 12" id="KW-0798">TonB box</keyword>
<feature type="signal peptide" evidence="13">
    <location>
        <begin position="1"/>
        <end position="31"/>
    </location>
</feature>
<evidence type="ECO:0000313" key="16">
    <source>
        <dbReference type="EMBL" id="MXP00338.1"/>
    </source>
</evidence>
<evidence type="ECO:0000256" key="11">
    <source>
        <dbReference type="PROSITE-ProRule" id="PRU01360"/>
    </source>
</evidence>
<evidence type="ECO:0000256" key="5">
    <source>
        <dbReference type="ARBA" id="ARBA00022692"/>
    </source>
</evidence>
<comment type="subcellular location">
    <subcellularLocation>
        <location evidence="1 11">Cell outer membrane</location>
        <topology evidence="1 11">Multi-pass membrane protein</topology>
    </subcellularLocation>
</comment>
<comment type="caution">
    <text evidence="16">The sequence shown here is derived from an EMBL/GenBank/DDBJ whole genome shotgun (WGS) entry which is preliminary data.</text>
</comment>
<dbReference type="SUPFAM" id="SSF56935">
    <property type="entry name" value="Porins"/>
    <property type="match status" value="1"/>
</dbReference>
<evidence type="ECO:0000256" key="6">
    <source>
        <dbReference type="ARBA" id="ARBA00023004"/>
    </source>
</evidence>
<keyword evidence="7" id="KW-0406">Ion transport</keyword>
<dbReference type="PROSITE" id="PS51318">
    <property type="entry name" value="TAT"/>
    <property type="match status" value="1"/>
</dbReference>
<evidence type="ECO:0000256" key="8">
    <source>
        <dbReference type="ARBA" id="ARBA00023077"/>
    </source>
</evidence>
<evidence type="ECO:0000256" key="1">
    <source>
        <dbReference type="ARBA" id="ARBA00004571"/>
    </source>
</evidence>
<evidence type="ECO:0000256" key="9">
    <source>
        <dbReference type="ARBA" id="ARBA00023136"/>
    </source>
</evidence>
<name>A0A6I4U055_9SPHN</name>
<evidence type="ECO:0000256" key="7">
    <source>
        <dbReference type="ARBA" id="ARBA00023065"/>
    </source>
</evidence>
<keyword evidence="17" id="KW-1185">Reference proteome</keyword>
<dbReference type="RefSeq" id="WP_377019730.1">
    <property type="nucleotide sequence ID" value="NZ_JBHSCP010000002.1"/>
</dbReference>
<dbReference type="Pfam" id="PF07715">
    <property type="entry name" value="Plug"/>
    <property type="match status" value="1"/>
</dbReference>
<protein>
    <submittedName>
        <fullName evidence="16">TonB-dependent receptor</fullName>
    </submittedName>
</protein>
<dbReference type="InterPro" id="IPR012910">
    <property type="entry name" value="Plug_dom"/>
</dbReference>
<keyword evidence="3 11" id="KW-1134">Transmembrane beta strand</keyword>
<evidence type="ECO:0000256" key="4">
    <source>
        <dbReference type="ARBA" id="ARBA00022496"/>
    </source>
</evidence>
<dbReference type="PANTHER" id="PTHR32552">
    <property type="entry name" value="FERRICHROME IRON RECEPTOR-RELATED"/>
    <property type="match status" value="1"/>
</dbReference>
<proteinExistence type="inferred from homology"/>
<dbReference type="InterPro" id="IPR006311">
    <property type="entry name" value="TAT_signal"/>
</dbReference>
<dbReference type="AlphaFoldDB" id="A0A6I4U055"/>
<dbReference type="InterPro" id="IPR000531">
    <property type="entry name" value="Beta-barrel_TonB"/>
</dbReference>
<evidence type="ECO:0000259" key="14">
    <source>
        <dbReference type="Pfam" id="PF00593"/>
    </source>
</evidence>
<keyword evidence="6" id="KW-0408">Iron</keyword>
<feature type="domain" description="TonB-dependent receptor-like beta-barrel" evidence="14">
    <location>
        <begin position="310"/>
        <end position="751"/>
    </location>
</feature>
<dbReference type="PANTHER" id="PTHR32552:SF81">
    <property type="entry name" value="TONB-DEPENDENT OUTER MEMBRANE RECEPTOR"/>
    <property type="match status" value="1"/>
</dbReference>
<evidence type="ECO:0000256" key="12">
    <source>
        <dbReference type="RuleBase" id="RU003357"/>
    </source>
</evidence>
<evidence type="ECO:0000256" key="10">
    <source>
        <dbReference type="ARBA" id="ARBA00023237"/>
    </source>
</evidence>
<gene>
    <name evidence="16" type="ORF">GRI97_15205</name>
</gene>
<dbReference type="EMBL" id="WTYJ01000003">
    <property type="protein sequence ID" value="MXP00338.1"/>
    <property type="molecule type" value="Genomic_DNA"/>
</dbReference>
<dbReference type="Proteomes" id="UP000469430">
    <property type="component" value="Unassembled WGS sequence"/>
</dbReference>
<reference evidence="16 17" key="1">
    <citation type="submission" date="2019-12" db="EMBL/GenBank/DDBJ databases">
        <title>Genomic-based taxomic classification of the family Erythrobacteraceae.</title>
        <authorList>
            <person name="Xu L."/>
        </authorList>
    </citation>
    <scope>NUCLEOTIDE SEQUENCE [LARGE SCALE GENOMIC DNA]</scope>
    <source>
        <strain evidence="16 17">S36</strain>
    </source>
</reference>
<keyword evidence="13" id="KW-0732">Signal</keyword>
<evidence type="ECO:0000313" key="17">
    <source>
        <dbReference type="Proteomes" id="UP000469430"/>
    </source>
</evidence>
<keyword evidence="2 11" id="KW-0813">Transport</keyword>
<sequence>MGNILTRRRLCATAAMSAIATALVLPIAAQAQEQTQAPSQAPQEESGRTDGINEIVVTAQFRNQSVQEAPLAITAVDAALMEARSQTNVEQLAQRAPSVSFSAGGQGGGAQTAAVNIRGIGQNDFQFPNEPGVGVYIDDVYYGISFGTAFDLVDLERVEILRGPQGTLAGKNSIGGSIKLFSRLPDADPDAYIEASVGSFDRISLKAATNVTIVPDKLFVRLTGTARYVDGYLDRLDYGCVNGVDVPGGNFATGDDCVIGTEGGQNVIAGRAAVRWIINDRVENNFIADVTRDRSEASPGKAIYLPASDTGGISYVTGPKEYTNYANYSGYLGTDNQYTFPAISYLNSWGVSNKLDIELSDNLSITSVTAFRHADGQSAWDGDNSPVNLSNNFSTFTHDQFTQELRLLASFGDLLDLTVGGYYYNADSNLGGRVNVGAAALDFNSNDPFKQTSISVFAHGVVHVTDRFNLTGGLRYTDEDKTYTFSRTSPIPGVPTDVRVASLNGITKGFQGSRLDWRVAGDYEIADDIRIYGQVATGFKGGGVNPRPYLEMQAVPYDQETATSYELGIKTMLFDRRLRLNLAGYKTDYNNYQGLVSACPDISPPGFPFCSATRNVGDAEIKGFEVEFDARPVEGLSIDGSLSYTDFEFVRALFFDTDGNPLSIIPGVTQAPFVPKWKYALGAQYEVDAGNLGTITPRVDWVWQSEMQSNIPNSIPGYLLGEVESRGLLNARLTYRTVDKDWEFAVAATNLTNEFYYMNKYDRVSQSGNAYGMPGRPREIIFSLKRNF</sequence>
<dbReference type="GO" id="GO:0009279">
    <property type="term" value="C:cell outer membrane"/>
    <property type="evidence" value="ECO:0007669"/>
    <property type="project" value="UniProtKB-SubCell"/>
</dbReference>
<keyword evidence="4" id="KW-0410">Iron transport</keyword>
<keyword evidence="5 11" id="KW-0812">Transmembrane</keyword>
<feature type="chain" id="PRO_5026273011" evidence="13">
    <location>
        <begin position="32"/>
        <end position="788"/>
    </location>
</feature>
<evidence type="ECO:0000256" key="2">
    <source>
        <dbReference type="ARBA" id="ARBA00022448"/>
    </source>
</evidence>
<dbReference type="GO" id="GO:0006826">
    <property type="term" value="P:iron ion transport"/>
    <property type="evidence" value="ECO:0007669"/>
    <property type="project" value="UniProtKB-KW"/>
</dbReference>
<keyword evidence="10 11" id="KW-0998">Cell outer membrane</keyword>
<keyword evidence="16" id="KW-0675">Receptor</keyword>
<dbReference type="InterPro" id="IPR036942">
    <property type="entry name" value="Beta-barrel_TonB_sf"/>
</dbReference>
<evidence type="ECO:0000259" key="15">
    <source>
        <dbReference type="Pfam" id="PF07715"/>
    </source>
</evidence>
<feature type="domain" description="TonB-dependent receptor plug" evidence="15">
    <location>
        <begin position="66"/>
        <end position="176"/>
    </location>
</feature>
<keyword evidence="9 11" id="KW-0472">Membrane</keyword>